<sequence length="232" mass="23789">MKHAKKWTVAVALLATVALAQAVQRSLALTINGQRSTTGAIVVNGRTYVPVEALRAAGVTATQSASALALTVPAAPAASGGSNQVAGLAGCVNEQLFNGVWRLRVTNVSNVTDGDRKGTAVSIEVRNGTNGTTSLANSGAGGPASQLDNVQLVTQDGASYTPSGSIFDLQGVAARDVPQGAPLSFTLNFFPNPAANGQISPPSRLVFRVDRGPGTSYTVADPSFRVNLTCRR</sequence>
<dbReference type="Proteomes" id="UP000248326">
    <property type="component" value="Unassembled WGS sequence"/>
</dbReference>
<accession>A0A318SRT0</accession>
<keyword evidence="3" id="KW-1185">Reference proteome</keyword>
<evidence type="ECO:0008006" key="4">
    <source>
        <dbReference type="Google" id="ProtNLM"/>
    </source>
</evidence>
<comment type="caution">
    <text evidence="2">The sequence shown here is derived from an EMBL/GenBank/DDBJ whole genome shotgun (WGS) entry which is preliminary data.</text>
</comment>
<evidence type="ECO:0000313" key="3">
    <source>
        <dbReference type="Proteomes" id="UP000248326"/>
    </source>
</evidence>
<dbReference type="AlphaFoldDB" id="A0A318SRT0"/>
<protein>
    <recommendedName>
        <fullName evidence="4">Copper amine oxidase-like N-terminal domain-containing protein</fullName>
    </recommendedName>
</protein>
<evidence type="ECO:0000313" key="2">
    <source>
        <dbReference type="EMBL" id="PYE55797.1"/>
    </source>
</evidence>
<proteinExistence type="predicted"/>
<feature type="chain" id="PRO_5016445554" description="Copper amine oxidase-like N-terminal domain-containing protein" evidence="1">
    <location>
        <begin position="23"/>
        <end position="232"/>
    </location>
</feature>
<evidence type="ECO:0000256" key="1">
    <source>
        <dbReference type="SAM" id="SignalP"/>
    </source>
</evidence>
<dbReference type="RefSeq" id="WP_170130871.1">
    <property type="nucleotide sequence ID" value="NZ_QJSX01000002.1"/>
</dbReference>
<dbReference type="EMBL" id="QJSX01000002">
    <property type="protein sequence ID" value="PYE55797.1"/>
    <property type="molecule type" value="Genomic_DNA"/>
</dbReference>
<name>A0A318SRT0_9DEIO</name>
<keyword evidence="1" id="KW-0732">Signal</keyword>
<organism evidence="2 3">
    <name type="scientific">Deinococcus yavapaiensis KR-236</name>
    <dbReference type="NCBI Taxonomy" id="694435"/>
    <lineage>
        <taxon>Bacteria</taxon>
        <taxon>Thermotogati</taxon>
        <taxon>Deinococcota</taxon>
        <taxon>Deinococci</taxon>
        <taxon>Deinococcales</taxon>
        <taxon>Deinococcaceae</taxon>
        <taxon>Deinococcus</taxon>
    </lineage>
</organism>
<feature type="signal peptide" evidence="1">
    <location>
        <begin position="1"/>
        <end position="22"/>
    </location>
</feature>
<gene>
    <name evidence="2" type="ORF">DES52_102162</name>
</gene>
<reference evidence="2 3" key="1">
    <citation type="submission" date="2018-06" db="EMBL/GenBank/DDBJ databases">
        <title>Genomic Encyclopedia of Type Strains, Phase IV (KMG-IV): sequencing the most valuable type-strain genomes for metagenomic binning, comparative biology and taxonomic classification.</title>
        <authorList>
            <person name="Goeker M."/>
        </authorList>
    </citation>
    <scope>NUCLEOTIDE SEQUENCE [LARGE SCALE GENOMIC DNA]</scope>
    <source>
        <strain evidence="2 3">DSM 18048</strain>
    </source>
</reference>